<protein>
    <submittedName>
        <fullName evidence="2">Uncharacterized protein</fullName>
    </submittedName>
</protein>
<dbReference type="Proteomes" id="UP000509667">
    <property type="component" value="Chromosome"/>
</dbReference>
<name>A0A7D5TLP4_9EURY</name>
<sequence length="87" mass="9745">MQVYCTDGTVVDCARYEVNEYGLVLYGTKNQQERERYDTNDSQQVGFVPHDRLWYVLPEGVTPQAGLSAPGQGQQGAGTRPQPQPRQ</sequence>
<evidence type="ECO:0000313" key="3">
    <source>
        <dbReference type="Proteomes" id="UP000509667"/>
    </source>
</evidence>
<dbReference type="AlphaFoldDB" id="A0A7D5TLP4"/>
<reference evidence="2 3" key="1">
    <citation type="submission" date="2020-07" db="EMBL/GenBank/DDBJ databases">
        <title>Halosimplex pelagicum sp. nov. and Halosimplex rubrum sp. nov., isolated from salted brown alga Laminaria, and emended description of the genus Halosimplex.</title>
        <authorList>
            <person name="Cui H."/>
        </authorList>
    </citation>
    <scope>NUCLEOTIDE SEQUENCE [LARGE SCALE GENOMIC DNA]</scope>
    <source>
        <strain evidence="2 3">R27</strain>
    </source>
</reference>
<accession>A0A7D5TLP4</accession>
<dbReference type="GeneID" id="56076469"/>
<organism evidence="2 3">
    <name type="scientific">Halosimplex rubrum</name>
    <dbReference type="NCBI Taxonomy" id="869889"/>
    <lineage>
        <taxon>Archaea</taxon>
        <taxon>Methanobacteriati</taxon>
        <taxon>Methanobacteriota</taxon>
        <taxon>Stenosarchaea group</taxon>
        <taxon>Halobacteria</taxon>
        <taxon>Halobacteriales</taxon>
        <taxon>Haloarculaceae</taxon>
        <taxon>Halosimplex</taxon>
    </lineage>
</organism>
<dbReference type="EMBL" id="CP058910">
    <property type="protein sequence ID" value="QLH76034.1"/>
    <property type="molecule type" value="Genomic_DNA"/>
</dbReference>
<gene>
    <name evidence="2" type="ORF">HZS55_01360</name>
</gene>
<dbReference type="OrthoDB" id="202878at2157"/>
<evidence type="ECO:0000256" key="1">
    <source>
        <dbReference type="SAM" id="MobiDB-lite"/>
    </source>
</evidence>
<proteinExistence type="predicted"/>
<dbReference type="KEGG" id="hrr:HZS55_01360"/>
<feature type="region of interest" description="Disordered" evidence="1">
    <location>
        <begin position="64"/>
        <end position="87"/>
    </location>
</feature>
<dbReference type="RefSeq" id="WP_179909978.1">
    <property type="nucleotide sequence ID" value="NZ_CP058910.1"/>
</dbReference>
<keyword evidence="3" id="KW-1185">Reference proteome</keyword>
<evidence type="ECO:0000313" key="2">
    <source>
        <dbReference type="EMBL" id="QLH76034.1"/>
    </source>
</evidence>